<name>A0A2H3JUV3_WOLCO</name>
<dbReference type="AlphaFoldDB" id="A0A2H3JUV3"/>
<reference evidence="2 3" key="1">
    <citation type="journal article" date="2012" name="Science">
        <title>The Paleozoic origin of enzymatic lignin decomposition reconstructed from 31 fungal genomes.</title>
        <authorList>
            <person name="Floudas D."/>
            <person name="Binder M."/>
            <person name="Riley R."/>
            <person name="Barry K."/>
            <person name="Blanchette R.A."/>
            <person name="Henrissat B."/>
            <person name="Martinez A.T."/>
            <person name="Otillar R."/>
            <person name="Spatafora J.W."/>
            <person name="Yadav J.S."/>
            <person name="Aerts A."/>
            <person name="Benoit I."/>
            <person name="Boyd A."/>
            <person name="Carlson A."/>
            <person name="Copeland A."/>
            <person name="Coutinho P.M."/>
            <person name="de Vries R.P."/>
            <person name="Ferreira P."/>
            <person name="Findley K."/>
            <person name="Foster B."/>
            <person name="Gaskell J."/>
            <person name="Glotzer D."/>
            <person name="Gorecki P."/>
            <person name="Heitman J."/>
            <person name="Hesse C."/>
            <person name="Hori C."/>
            <person name="Igarashi K."/>
            <person name="Jurgens J.A."/>
            <person name="Kallen N."/>
            <person name="Kersten P."/>
            <person name="Kohler A."/>
            <person name="Kuees U."/>
            <person name="Kumar T.K.A."/>
            <person name="Kuo A."/>
            <person name="LaButti K."/>
            <person name="Larrondo L.F."/>
            <person name="Lindquist E."/>
            <person name="Ling A."/>
            <person name="Lombard V."/>
            <person name="Lucas S."/>
            <person name="Lundell T."/>
            <person name="Martin R."/>
            <person name="McLaughlin D.J."/>
            <person name="Morgenstern I."/>
            <person name="Morin E."/>
            <person name="Murat C."/>
            <person name="Nagy L.G."/>
            <person name="Nolan M."/>
            <person name="Ohm R.A."/>
            <person name="Patyshakuliyeva A."/>
            <person name="Rokas A."/>
            <person name="Ruiz-Duenas F.J."/>
            <person name="Sabat G."/>
            <person name="Salamov A."/>
            <person name="Samejima M."/>
            <person name="Schmutz J."/>
            <person name="Slot J.C."/>
            <person name="St John F."/>
            <person name="Stenlid J."/>
            <person name="Sun H."/>
            <person name="Sun S."/>
            <person name="Syed K."/>
            <person name="Tsang A."/>
            <person name="Wiebenga A."/>
            <person name="Young D."/>
            <person name="Pisabarro A."/>
            <person name="Eastwood D.C."/>
            <person name="Martin F."/>
            <person name="Cullen D."/>
            <person name="Grigoriev I.V."/>
            <person name="Hibbett D.S."/>
        </authorList>
    </citation>
    <scope>NUCLEOTIDE SEQUENCE [LARGE SCALE GENOMIC DNA]</scope>
    <source>
        <strain evidence="2 3">MD-104</strain>
    </source>
</reference>
<organism evidence="2 3">
    <name type="scientific">Wolfiporia cocos (strain MD-104)</name>
    <name type="common">Brown rot fungus</name>
    <dbReference type="NCBI Taxonomy" id="742152"/>
    <lineage>
        <taxon>Eukaryota</taxon>
        <taxon>Fungi</taxon>
        <taxon>Dikarya</taxon>
        <taxon>Basidiomycota</taxon>
        <taxon>Agaricomycotina</taxon>
        <taxon>Agaricomycetes</taxon>
        <taxon>Polyporales</taxon>
        <taxon>Phaeolaceae</taxon>
        <taxon>Wolfiporia</taxon>
    </lineage>
</organism>
<proteinExistence type="predicted"/>
<dbReference type="EMBL" id="KB468053">
    <property type="protein sequence ID" value="PCH40504.1"/>
    <property type="molecule type" value="Genomic_DNA"/>
</dbReference>
<evidence type="ECO:0000313" key="2">
    <source>
        <dbReference type="EMBL" id="PCH40504.1"/>
    </source>
</evidence>
<keyword evidence="3" id="KW-1185">Reference proteome</keyword>
<dbReference type="Proteomes" id="UP000218811">
    <property type="component" value="Unassembled WGS sequence"/>
</dbReference>
<evidence type="ECO:0000256" key="1">
    <source>
        <dbReference type="SAM" id="MobiDB-lite"/>
    </source>
</evidence>
<protein>
    <submittedName>
        <fullName evidence="2">Uncharacterized protein</fullName>
    </submittedName>
</protein>
<gene>
    <name evidence="2" type="ORF">WOLCODRAFT_150557</name>
</gene>
<dbReference type="OrthoDB" id="2690041at2759"/>
<dbReference type="STRING" id="742152.A0A2H3JUV3"/>
<accession>A0A2H3JUV3</accession>
<feature type="region of interest" description="Disordered" evidence="1">
    <location>
        <begin position="1"/>
        <end position="26"/>
    </location>
</feature>
<evidence type="ECO:0000313" key="3">
    <source>
        <dbReference type="Proteomes" id="UP000218811"/>
    </source>
</evidence>
<sequence>MQAFITLYSKSKHSDPSNPNAGLDPDADNWAATVAFRDEVGLIRTITVKERSSAKRKQLFKDIQAR</sequence>